<dbReference type="InterPro" id="IPR036291">
    <property type="entry name" value="NAD(P)-bd_dom_sf"/>
</dbReference>
<reference evidence="3" key="1">
    <citation type="submission" date="2018-05" db="EMBL/GenBank/DDBJ databases">
        <authorList>
            <person name="Lanie J.A."/>
            <person name="Ng W.-L."/>
            <person name="Kazmierczak K.M."/>
            <person name="Andrzejewski T.M."/>
            <person name="Davidsen T.M."/>
            <person name="Wayne K.J."/>
            <person name="Tettelin H."/>
            <person name="Glass J.I."/>
            <person name="Rusch D."/>
            <person name="Podicherti R."/>
            <person name="Tsui H.-C.T."/>
            <person name="Winkler M.E."/>
        </authorList>
    </citation>
    <scope>NUCLEOTIDE SEQUENCE</scope>
</reference>
<dbReference type="Pfam" id="PF01370">
    <property type="entry name" value="Epimerase"/>
    <property type="match status" value="1"/>
</dbReference>
<dbReference type="EMBL" id="UINC01100844">
    <property type="protein sequence ID" value="SVC61214.1"/>
    <property type="molecule type" value="Genomic_DNA"/>
</dbReference>
<evidence type="ECO:0000256" key="1">
    <source>
        <dbReference type="ARBA" id="ARBA00023027"/>
    </source>
</evidence>
<name>A0A382NJ36_9ZZZZ</name>
<gene>
    <name evidence="3" type="ORF">METZ01_LOCUS314068</name>
</gene>
<dbReference type="Gene3D" id="3.90.25.10">
    <property type="entry name" value="UDP-galactose 4-epimerase, domain 1"/>
    <property type="match status" value="1"/>
</dbReference>
<protein>
    <recommendedName>
        <fullName evidence="2">NAD-dependent epimerase/dehydratase domain-containing protein</fullName>
    </recommendedName>
</protein>
<dbReference type="Gene3D" id="3.40.50.720">
    <property type="entry name" value="NAD(P)-binding Rossmann-like Domain"/>
    <property type="match status" value="1"/>
</dbReference>
<dbReference type="PANTHER" id="PTHR43574">
    <property type="entry name" value="EPIMERASE-RELATED"/>
    <property type="match status" value="1"/>
</dbReference>
<feature type="non-terminal residue" evidence="3">
    <location>
        <position position="319"/>
    </location>
</feature>
<sequence length="319" mass="36031">MKFLVTGVAGFIGSHLVHRLCLEGHEVIGVDNINDYYDVNLKESRLKEFSSYQNFVFEKSDLSNYSETLHVFEKYRFNKVIHLAAQAGVRYSIENPGAYVDSNLKGFLSILEGCRKSDIEHLVYASSSSVYGMNTKTPFSTRDSTDHPVALYGASKKANEVMAHSYSSLYQIPSTGLRFFTVYGPKGRPDMALFKFTKAILEDKEIEVFNEGNMTRDFTYIDDVIEAIVRVHEVIPQSNPSWSQEDLSSSSAPHKIYNVGNGSPVKLLDFIEEIENYLGKKAKKKFMPLQQGDVINTHSDIEELFSDTGFKPKINIREG</sequence>
<dbReference type="InterPro" id="IPR001509">
    <property type="entry name" value="Epimerase_deHydtase"/>
</dbReference>
<organism evidence="3">
    <name type="scientific">marine metagenome</name>
    <dbReference type="NCBI Taxonomy" id="408172"/>
    <lineage>
        <taxon>unclassified sequences</taxon>
        <taxon>metagenomes</taxon>
        <taxon>ecological metagenomes</taxon>
    </lineage>
</organism>
<keyword evidence="1" id="KW-0520">NAD</keyword>
<proteinExistence type="predicted"/>
<dbReference type="SUPFAM" id="SSF51735">
    <property type="entry name" value="NAD(P)-binding Rossmann-fold domains"/>
    <property type="match status" value="1"/>
</dbReference>
<feature type="domain" description="NAD-dependent epimerase/dehydratase" evidence="2">
    <location>
        <begin position="4"/>
        <end position="234"/>
    </location>
</feature>
<evidence type="ECO:0000259" key="2">
    <source>
        <dbReference type="Pfam" id="PF01370"/>
    </source>
</evidence>
<dbReference type="PRINTS" id="PR01713">
    <property type="entry name" value="NUCEPIMERASE"/>
</dbReference>
<dbReference type="AlphaFoldDB" id="A0A382NJ36"/>
<accession>A0A382NJ36</accession>
<evidence type="ECO:0000313" key="3">
    <source>
        <dbReference type="EMBL" id="SVC61214.1"/>
    </source>
</evidence>